<dbReference type="UniPathway" id="UPA00078"/>
<dbReference type="PANTHER" id="PTHR42684">
    <property type="entry name" value="ADENOSYLMETHIONINE-8-AMINO-7-OXONONANOATE AMINOTRANSFERASE"/>
    <property type="match status" value="1"/>
</dbReference>
<evidence type="ECO:0000256" key="4">
    <source>
        <dbReference type="ARBA" id="ARBA00008954"/>
    </source>
</evidence>
<evidence type="ECO:0000256" key="2">
    <source>
        <dbReference type="ARBA" id="ARBA00004746"/>
    </source>
</evidence>
<dbReference type="InterPro" id="IPR015421">
    <property type="entry name" value="PyrdxlP-dep_Trfase_major"/>
</dbReference>
<evidence type="ECO:0000256" key="9">
    <source>
        <dbReference type="ARBA" id="ARBA00022691"/>
    </source>
</evidence>
<evidence type="ECO:0000256" key="5">
    <source>
        <dbReference type="ARBA" id="ARBA00012919"/>
    </source>
</evidence>
<dbReference type="CDD" id="cd00610">
    <property type="entry name" value="OAT_like"/>
    <property type="match status" value="1"/>
</dbReference>
<dbReference type="FunFam" id="3.40.640.10:FF:000004">
    <property type="entry name" value="Acetylornithine aminotransferase"/>
    <property type="match status" value="1"/>
</dbReference>
<dbReference type="GO" id="GO:0030170">
    <property type="term" value="F:pyridoxal phosphate binding"/>
    <property type="evidence" value="ECO:0007669"/>
    <property type="project" value="InterPro"/>
</dbReference>
<dbReference type="SUPFAM" id="SSF53383">
    <property type="entry name" value="PLP-dependent transferases"/>
    <property type="match status" value="1"/>
</dbReference>
<comment type="pathway">
    <text evidence="3">Amino-acid biosynthesis; L-arginine biosynthesis; N(2)-acetyl-L-ornithine from L-glutamate: step 4/4.</text>
</comment>
<evidence type="ECO:0000256" key="7">
    <source>
        <dbReference type="ARBA" id="ARBA00022576"/>
    </source>
</evidence>
<keyword evidence="7" id="KW-0032">Aminotransferase</keyword>
<keyword evidence="8" id="KW-0808">Transferase</keyword>
<dbReference type="InterPro" id="IPR005815">
    <property type="entry name" value="BioA"/>
</dbReference>
<dbReference type="NCBIfam" id="TIGR00508">
    <property type="entry name" value="bioA"/>
    <property type="match status" value="1"/>
</dbReference>
<dbReference type="InterPro" id="IPR015422">
    <property type="entry name" value="PyrdxlP-dep_Trfase_small"/>
</dbReference>
<keyword evidence="11 12" id="KW-0663">Pyridoxal phosphate</keyword>
<dbReference type="Gene3D" id="3.90.1150.10">
    <property type="entry name" value="Aspartate Aminotransferase, domain 1"/>
    <property type="match status" value="1"/>
</dbReference>
<dbReference type="InterPro" id="IPR049704">
    <property type="entry name" value="Aminotrans_3_PPA_site"/>
</dbReference>
<keyword evidence="14" id="KW-1185">Reference proteome</keyword>
<keyword evidence="9" id="KW-0949">S-adenosyl-L-methionine</keyword>
<evidence type="ECO:0000313" key="14">
    <source>
        <dbReference type="Proteomes" id="UP000094112"/>
    </source>
</evidence>
<dbReference type="STRING" id="683960.A0A1E3NXF6"/>
<dbReference type="Pfam" id="PF00202">
    <property type="entry name" value="Aminotran_3"/>
    <property type="match status" value="1"/>
</dbReference>
<dbReference type="GeneID" id="30202433"/>
<dbReference type="PANTHER" id="PTHR42684:SF17">
    <property type="entry name" value="ADENOSYLMETHIONINE-8-AMINO-7-OXONONANOATE AMINOTRANSFERASE"/>
    <property type="match status" value="1"/>
</dbReference>
<dbReference type="InterPro" id="IPR015424">
    <property type="entry name" value="PyrdxlP-dep_Trfase"/>
</dbReference>
<protein>
    <recommendedName>
        <fullName evidence="6">Acetylornithine aminotransferase, mitochondrial</fullName>
        <ecNumber evidence="5">2.6.1.11</ecNumber>
    </recommendedName>
</protein>
<evidence type="ECO:0000256" key="1">
    <source>
        <dbReference type="ARBA" id="ARBA00001933"/>
    </source>
</evidence>
<organism evidence="13 14">
    <name type="scientific">Wickerhamomyces anomalus (strain ATCC 58044 / CBS 1984 / NCYC 433 / NRRL Y-366-8)</name>
    <name type="common">Yeast</name>
    <name type="synonym">Hansenula anomala</name>
    <dbReference type="NCBI Taxonomy" id="683960"/>
    <lineage>
        <taxon>Eukaryota</taxon>
        <taxon>Fungi</taxon>
        <taxon>Dikarya</taxon>
        <taxon>Ascomycota</taxon>
        <taxon>Saccharomycotina</taxon>
        <taxon>Saccharomycetes</taxon>
        <taxon>Phaffomycetales</taxon>
        <taxon>Wickerhamomycetaceae</taxon>
        <taxon>Wickerhamomyces</taxon>
    </lineage>
</organism>
<dbReference type="InterPro" id="IPR005814">
    <property type="entry name" value="Aminotrans_3"/>
</dbReference>
<name>A0A1E3NXF6_WICAA</name>
<dbReference type="HAMAP" id="MF_00834">
    <property type="entry name" value="BioA"/>
    <property type="match status" value="1"/>
</dbReference>
<evidence type="ECO:0000256" key="10">
    <source>
        <dbReference type="ARBA" id="ARBA00022756"/>
    </source>
</evidence>
<comment type="cofactor">
    <cofactor evidence="1">
        <name>pyridoxal 5'-phosphate</name>
        <dbReference type="ChEBI" id="CHEBI:597326"/>
    </cofactor>
</comment>
<dbReference type="PROSITE" id="PS00600">
    <property type="entry name" value="AA_TRANSFER_CLASS_3"/>
    <property type="match status" value="1"/>
</dbReference>
<dbReference type="Proteomes" id="UP000094112">
    <property type="component" value="Unassembled WGS sequence"/>
</dbReference>
<dbReference type="OrthoDB" id="425114at2759"/>
<dbReference type="Gene3D" id="3.40.640.10">
    <property type="entry name" value="Type I PLP-dependent aspartate aminotransferase-like (Major domain)"/>
    <property type="match status" value="1"/>
</dbReference>
<evidence type="ECO:0000313" key="13">
    <source>
        <dbReference type="EMBL" id="ODQ57838.1"/>
    </source>
</evidence>
<evidence type="ECO:0000256" key="11">
    <source>
        <dbReference type="ARBA" id="ARBA00022898"/>
    </source>
</evidence>
<dbReference type="RefSeq" id="XP_019037045.1">
    <property type="nucleotide sequence ID" value="XM_019185187.1"/>
</dbReference>
<dbReference type="EC" id="2.6.1.11" evidence="5"/>
<dbReference type="GO" id="GO:0009102">
    <property type="term" value="P:biotin biosynthetic process"/>
    <property type="evidence" value="ECO:0007669"/>
    <property type="project" value="UniProtKB-UniPathway"/>
</dbReference>
<keyword evidence="10" id="KW-0093">Biotin biosynthesis</keyword>
<dbReference type="GO" id="GO:0003992">
    <property type="term" value="F:N2-acetyl-L-ornithine:2-oxoglutarate 5-aminotransferase activity"/>
    <property type="evidence" value="ECO:0007669"/>
    <property type="project" value="UniProtKB-EC"/>
</dbReference>
<evidence type="ECO:0000256" key="12">
    <source>
        <dbReference type="RuleBase" id="RU003560"/>
    </source>
</evidence>
<dbReference type="AlphaFoldDB" id="A0A1E3NXF6"/>
<sequence>MTIDTEFDKKHIWHQYSSLTNPIPTYSVVKTNGASITLEDGRDLVDGMSSWWCQIHGGCNPELNQAIYDQVPKFTHFMFAGVSHEPATELSKKLIEITPEELDSVFYAESGSVAVEVGLKLAHLYWQGKKEMGESKLPKDRFLTVNYGYHGDTFGAMSVCDPVNSMHRTYSGYLTQNYFVNTPTTKFGETWNPKDISDFESTLKQNHERIAAVILEPIVQGAGGMRIYHPQFLKKVKELCVEYNTLLILDEIATGFGRTGKLFAHQHADIVPDILLCGKGLTGGYLPLSAVLMTRDIANFVCESPAKRFFHGPTYMANALACAVANKSLEILSRNEWQSQVSNIEKTFQRELFEKIESLNLSYVEDMRGIGALAVIQLTKPYETEVLQAKFVDAGAWVRPFGKLIYLMPPFVITQAQLNTLCEAAVSVVKSLESL</sequence>
<reference evidence="13 14" key="1">
    <citation type="journal article" date="2016" name="Proc. Natl. Acad. Sci. U.S.A.">
        <title>Comparative genomics of biotechnologically important yeasts.</title>
        <authorList>
            <person name="Riley R."/>
            <person name="Haridas S."/>
            <person name="Wolfe K.H."/>
            <person name="Lopes M.R."/>
            <person name="Hittinger C.T."/>
            <person name="Goeker M."/>
            <person name="Salamov A.A."/>
            <person name="Wisecaver J.H."/>
            <person name="Long T.M."/>
            <person name="Calvey C.H."/>
            <person name="Aerts A.L."/>
            <person name="Barry K.W."/>
            <person name="Choi C."/>
            <person name="Clum A."/>
            <person name="Coughlan A.Y."/>
            <person name="Deshpande S."/>
            <person name="Douglass A.P."/>
            <person name="Hanson S.J."/>
            <person name="Klenk H.-P."/>
            <person name="LaButti K.M."/>
            <person name="Lapidus A."/>
            <person name="Lindquist E.A."/>
            <person name="Lipzen A.M."/>
            <person name="Meier-Kolthoff J.P."/>
            <person name="Ohm R.A."/>
            <person name="Otillar R.P."/>
            <person name="Pangilinan J.L."/>
            <person name="Peng Y."/>
            <person name="Rokas A."/>
            <person name="Rosa C.A."/>
            <person name="Scheuner C."/>
            <person name="Sibirny A.A."/>
            <person name="Slot J.C."/>
            <person name="Stielow J.B."/>
            <person name="Sun H."/>
            <person name="Kurtzman C.P."/>
            <person name="Blackwell M."/>
            <person name="Grigoriev I.V."/>
            <person name="Jeffries T.W."/>
        </authorList>
    </citation>
    <scope>NUCLEOTIDE SEQUENCE [LARGE SCALE GENOMIC DNA]</scope>
    <source>
        <strain evidence="14">ATCC 58044 / CBS 1984 / NCYC 433 / NRRL Y-366-8</strain>
    </source>
</reference>
<dbReference type="NCBIfam" id="NF004624">
    <property type="entry name" value="PRK05964.1"/>
    <property type="match status" value="1"/>
</dbReference>
<evidence type="ECO:0000256" key="8">
    <source>
        <dbReference type="ARBA" id="ARBA00022679"/>
    </source>
</evidence>
<proteinExistence type="inferred from homology"/>
<comment type="similarity">
    <text evidence="4 12">Belongs to the class-III pyridoxal-phosphate-dependent aminotransferase family.</text>
</comment>
<evidence type="ECO:0000256" key="6">
    <source>
        <dbReference type="ARBA" id="ARBA00021753"/>
    </source>
</evidence>
<accession>A0A1E3NXF6</accession>
<dbReference type="EMBL" id="KV454213">
    <property type="protein sequence ID" value="ODQ57838.1"/>
    <property type="molecule type" value="Genomic_DNA"/>
</dbReference>
<gene>
    <name evidence="13" type="ORF">WICANDRAFT_81165</name>
</gene>
<comment type="pathway">
    <text evidence="2">Cofactor biosynthesis; biotin biosynthesis.</text>
</comment>
<evidence type="ECO:0000256" key="3">
    <source>
        <dbReference type="ARBA" id="ARBA00005024"/>
    </source>
</evidence>
<dbReference type="GO" id="GO:0004015">
    <property type="term" value="F:adenosylmethionine-8-amino-7-oxononanoate transaminase activity"/>
    <property type="evidence" value="ECO:0007669"/>
    <property type="project" value="EnsemblFungi"/>
</dbReference>